<feature type="region of interest" description="Disordered" evidence="1">
    <location>
        <begin position="1"/>
        <end position="67"/>
    </location>
</feature>
<name>A0A507R0Y9_MONPU</name>
<evidence type="ECO:0000313" key="2">
    <source>
        <dbReference type="EMBL" id="TQB73799.1"/>
    </source>
</evidence>
<dbReference type="AlphaFoldDB" id="A0A507R0Y9"/>
<protein>
    <recommendedName>
        <fullName evidence="4">Hyaluronan/mRNA-binding protein domain-containing protein</fullName>
    </recommendedName>
</protein>
<accession>A0A507R0Y9</accession>
<gene>
    <name evidence="2" type="ORF">MPDQ_005446</name>
</gene>
<organism evidence="2 3">
    <name type="scientific">Monascus purpureus</name>
    <name type="common">Red mold</name>
    <name type="synonym">Monascus anka</name>
    <dbReference type="NCBI Taxonomy" id="5098"/>
    <lineage>
        <taxon>Eukaryota</taxon>
        <taxon>Fungi</taxon>
        <taxon>Dikarya</taxon>
        <taxon>Ascomycota</taxon>
        <taxon>Pezizomycotina</taxon>
        <taxon>Eurotiomycetes</taxon>
        <taxon>Eurotiomycetidae</taxon>
        <taxon>Eurotiales</taxon>
        <taxon>Aspergillaceae</taxon>
        <taxon>Monascus</taxon>
    </lineage>
</organism>
<sequence length="111" mass="12417">MLIKPVTRSHKANDRHGSRSPEAQNSPPDTSHLPHYFAKRGPVNGDPTKVKKNGGGRGNWGKAGAEDEIEDSGFNLTSKQLYHPNSSAQALKEFRTKFEDNEDEIEAFERR</sequence>
<proteinExistence type="predicted"/>
<evidence type="ECO:0008006" key="4">
    <source>
        <dbReference type="Google" id="ProtNLM"/>
    </source>
</evidence>
<dbReference type="Proteomes" id="UP000319663">
    <property type="component" value="Unassembled WGS sequence"/>
</dbReference>
<evidence type="ECO:0000313" key="3">
    <source>
        <dbReference type="Proteomes" id="UP000319663"/>
    </source>
</evidence>
<keyword evidence="3" id="KW-1185">Reference proteome</keyword>
<evidence type="ECO:0000256" key="1">
    <source>
        <dbReference type="SAM" id="MobiDB-lite"/>
    </source>
</evidence>
<comment type="caution">
    <text evidence="2">The sequence shown here is derived from an EMBL/GenBank/DDBJ whole genome shotgun (WGS) entry which is preliminary data.</text>
</comment>
<dbReference type="EMBL" id="VIFY01000039">
    <property type="protein sequence ID" value="TQB73799.1"/>
    <property type="molecule type" value="Genomic_DNA"/>
</dbReference>
<dbReference type="STRING" id="5098.A0A507R0Y9"/>
<reference evidence="2 3" key="1">
    <citation type="submission" date="2019-06" db="EMBL/GenBank/DDBJ databases">
        <title>Wine fermentation using esterase from Monascus purpureus.</title>
        <authorList>
            <person name="Geng C."/>
            <person name="Zhang Y."/>
        </authorList>
    </citation>
    <scope>NUCLEOTIDE SEQUENCE [LARGE SCALE GENOMIC DNA]</scope>
    <source>
        <strain evidence="2">HQ1</strain>
    </source>
</reference>